<feature type="compositionally biased region" description="Low complexity" evidence="1">
    <location>
        <begin position="50"/>
        <end position="68"/>
    </location>
</feature>
<protein>
    <submittedName>
        <fullName evidence="2">Uncharacterized protein</fullName>
    </submittedName>
</protein>
<sequence>MLRYKPTRVSLGEEDLRYHLERLLSRHSHMAEWHQQDLDQTGYSDDEAAFLDSDPFSSPDPSSSDSLFCGSDQAYFSDQGFEQASYNRDSTEPRASTSSTSTGAKWAPPRPPTPAARGFRGVQEGQGVSPRHSLLAASIEADPPLSLAWTKARRSWVPHKHSFSHSHPLLLQTVESDHGAGLLSSVVTTSPLLLTDTPHRQHQQRQTGESKQSTDAD</sequence>
<evidence type="ECO:0000313" key="3">
    <source>
        <dbReference type="Proteomes" id="UP000247233"/>
    </source>
</evidence>
<reference evidence="2 3" key="1">
    <citation type="submission" date="2016-12" db="EMBL/GenBank/DDBJ databases">
        <title>The genomes of Aspergillus section Nigri reveals drivers in fungal speciation.</title>
        <authorList>
            <consortium name="DOE Joint Genome Institute"/>
            <person name="Vesth T.C."/>
            <person name="Nybo J."/>
            <person name="Theobald S."/>
            <person name="Brandl J."/>
            <person name="Frisvad J.C."/>
            <person name="Nielsen K.F."/>
            <person name="Lyhne E.K."/>
            <person name="Kogle M.E."/>
            <person name="Kuo A."/>
            <person name="Riley R."/>
            <person name="Clum A."/>
            <person name="Nolan M."/>
            <person name="Lipzen A."/>
            <person name="Salamov A."/>
            <person name="Henrissat B."/>
            <person name="Wiebenga A."/>
            <person name="De Vries R.P."/>
            <person name="Grigoriev I.V."/>
            <person name="Mortensen U.H."/>
            <person name="Andersen M.R."/>
            <person name="Baker S.E."/>
        </authorList>
    </citation>
    <scope>NUCLEOTIDE SEQUENCE [LARGE SCALE GENOMIC DNA]</scope>
    <source>
        <strain evidence="2 3">CBS 117.55</strain>
    </source>
</reference>
<comment type="caution">
    <text evidence="2">The sequence shown here is derived from an EMBL/GenBank/DDBJ whole genome shotgun (WGS) entry which is preliminary data.</text>
</comment>
<dbReference type="AlphaFoldDB" id="A0A317X0V9"/>
<feature type="region of interest" description="Disordered" evidence="1">
    <location>
        <begin position="193"/>
        <end position="217"/>
    </location>
</feature>
<keyword evidence="3" id="KW-1185">Reference proteome</keyword>
<gene>
    <name evidence="2" type="ORF">BO70DRAFT_135185</name>
</gene>
<dbReference type="Proteomes" id="UP000247233">
    <property type="component" value="Unassembled WGS sequence"/>
</dbReference>
<proteinExistence type="predicted"/>
<name>A0A317X0V9_9EURO</name>
<feature type="region of interest" description="Disordered" evidence="1">
    <location>
        <begin position="46"/>
        <end position="69"/>
    </location>
</feature>
<feature type="compositionally biased region" description="Polar residues" evidence="1">
    <location>
        <begin position="84"/>
        <end position="103"/>
    </location>
</feature>
<dbReference type="OrthoDB" id="4501861at2759"/>
<organism evidence="2 3">
    <name type="scientific">Aspergillus heteromorphus CBS 117.55</name>
    <dbReference type="NCBI Taxonomy" id="1448321"/>
    <lineage>
        <taxon>Eukaryota</taxon>
        <taxon>Fungi</taxon>
        <taxon>Dikarya</taxon>
        <taxon>Ascomycota</taxon>
        <taxon>Pezizomycotina</taxon>
        <taxon>Eurotiomycetes</taxon>
        <taxon>Eurotiomycetidae</taxon>
        <taxon>Eurotiales</taxon>
        <taxon>Aspergillaceae</taxon>
        <taxon>Aspergillus</taxon>
        <taxon>Aspergillus subgen. Circumdati</taxon>
    </lineage>
</organism>
<dbReference type="VEuPathDB" id="FungiDB:BO70DRAFT_135185"/>
<evidence type="ECO:0000256" key="1">
    <source>
        <dbReference type="SAM" id="MobiDB-lite"/>
    </source>
</evidence>
<accession>A0A317X0V9</accession>
<dbReference type="RefSeq" id="XP_025402981.1">
    <property type="nucleotide sequence ID" value="XM_025538072.1"/>
</dbReference>
<dbReference type="EMBL" id="MSFL01000003">
    <property type="protein sequence ID" value="PWY90150.1"/>
    <property type="molecule type" value="Genomic_DNA"/>
</dbReference>
<feature type="region of interest" description="Disordered" evidence="1">
    <location>
        <begin position="84"/>
        <end position="126"/>
    </location>
</feature>
<evidence type="ECO:0000313" key="2">
    <source>
        <dbReference type="EMBL" id="PWY90150.1"/>
    </source>
</evidence>
<dbReference type="GeneID" id="37060309"/>